<dbReference type="PROSITE" id="PS50022">
    <property type="entry name" value="FA58C_3"/>
    <property type="match status" value="2"/>
</dbReference>
<accession>A0A2B4RYJ7</accession>
<dbReference type="InterPro" id="IPR008979">
    <property type="entry name" value="Galactose-bd-like_sf"/>
</dbReference>
<feature type="signal peptide" evidence="1">
    <location>
        <begin position="1"/>
        <end position="21"/>
    </location>
</feature>
<dbReference type="AlphaFoldDB" id="A0A2B4RYJ7"/>
<keyword evidence="1" id="KW-0732">Signal</keyword>
<evidence type="ECO:0000313" key="3">
    <source>
        <dbReference type="EMBL" id="PFX21630.1"/>
    </source>
</evidence>
<gene>
    <name evidence="3" type="ORF">AWC38_SpisGene13874</name>
</gene>
<name>A0A2B4RYJ7_STYPI</name>
<dbReference type="Pfam" id="PF00754">
    <property type="entry name" value="F5_F8_type_C"/>
    <property type="match status" value="2"/>
</dbReference>
<dbReference type="Gene3D" id="2.60.120.260">
    <property type="entry name" value="Galactose-binding domain-like"/>
    <property type="match status" value="2"/>
</dbReference>
<keyword evidence="4" id="KW-1185">Reference proteome</keyword>
<comment type="caution">
    <text evidence="3">The sequence shown here is derived from an EMBL/GenBank/DDBJ whole genome shotgun (WGS) entry which is preliminary data.</text>
</comment>
<dbReference type="Proteomes" id="UP000225706">
    <property type="component" value="Unassembled WGS sequence"/>
</dbReference>
<dbReference type="EMBL" id="LSMT01000269">
    <property type="protein sequence ID" value="PFX21630.1"/>
    <property type="molecule type" value="Genomic_DNA"/>
</dbReference>
<dbReference type="InterPro" id="IPR000421">
    <property type="entry name" value="FA58C"/>
</dbReference>
<organism evidence="3 4">
    <name type="scientific">Stylophora pistillata</name>
    <name type="common">Smooth cauliflower coral</name>
    <dbReference type="NCBI Taxonomy" id="50429"/>
    <lineage>
        <taxon>Eukaryota</taxon>
        <taxon>Metazoa</taxon>
        <taxon>Cnidaria</taxon>
        <taxon>Anthozoa</taxon>
        <taxon>Hexacorallia</taxon>
        <taxon>Scleractinia</taxon>
        <taxon>Astrocoeniina</taxon>
        <taxon>Pocilloporidae</taxon>
        <taxon>Stylophora</taxon>
    </lineage>
</organism>
<dbReference type="PANTHER" id="PTHR24543">
    <property type="entry name" value="MULTICOPPER OXIDASE-RELATED"/>
    <property type="match status" value="1"/>
</dbReference>
<protein>
    <submittedName>
        <fullName evidence="3">Venom prothrombin activator oscutarin-C non-catalytic subunit</fullName>
    </submittedName>
</protein>
<dbReference type="FunFam" id="2.60.120.260:FF:000016">
    <property type="entry name" value="Contactin-associated protein-like 4 isoform 1"/>
    <property type="match status" value="2"/>
</dbReference>
<evidence type="ECO:0000313" key="4">
    <source>
        <dbReference type="Proteomes" id="UP000225706"/>
    </source>
</evidence>
<sequence>MSASTALIVAFVLWSIRLVRSDCSLGLGMITGDIRDSQITASSSFSEWTQPFAGRLWNTRRLHGQIFGGWCATDWDRNPYLQIDFGQESVITAVATQGLDYPSGNWVKKYSLNYSCDGLNWKTYQTMDKATELVGNKDDSSVMTNKLDKAIIARFIRIRVLEWNEYGIVCMRVEMYGCNTEEGEYKDCRTAAGMERGQILDEQVAASSYIQGHHPYQGRLNNAFKQVNGSAFWGSWCAQNEDASQYIQVDLKELRNISGVATQGSVSMGTWVTDYMLNYSSDGLQWETYSNETGIAMTLRGNWDEVTVHKNMFERRISARYVRFNPRAWRPLGQICMRVEIYLCQVYQGCFKPTERTPPSTTTTSADKTLPCTRKSTQTATIKPITKRENPTVASESVARKLYSKGFRRKSTDTICLIAAWFLLMANLFVD</sequence>
<feature type="domain" description="F5/8 type C" evidence="2">
    <location>
        <begin position="188"/>
        <end position="344"/>
    </location>
</feature>
<dbReference type="PROSITE" id="PS01285">
    <property type="entry name" value="FA58C_1"/>
    <property type="match status" value="2"/>
</dbReference>
<dbReference type="SMART" id="SM00231">
    <property type="entry name" value="FA58C"/>
    <property type="match status" value="2"/>
</dbReference>
<proteinExistence type="predicted"/>
<dbReference type="CDD" id="cd00057">
    <property type="entry name" value="FA58C"/>
    <property type="match status" value="2"/>
</dbReference>
<reference evidence="4" key="1">
    <citation type="journal article" date="2017" name="bioRxiv">
        <title>Comparative analysis of the genomes of Stylophora pistillata and Acropora digitifera provides evidence for extensive differences between species of corals.</title>
        <authorList>
            <person name="Voolstra C.R."/>
            <person name="Li Y."/>
            <person name="Liew Y.J."/>
            <person name="Baumgarten S."/>
            <person name="Zoccola D."/>
            <person name="Flot J.-F."/>
            <person name="Tambutte S."/>
            <person name="Allemand D."/>
            <person name="Aranda M."/>
        </authorList>
    </citation>
    <scope>NUCLEOTIDE SEQUENCE [LARGE SCALE GENOMIC DNA]</scope>
</reference>
<evidence type="ECO:0000256" key="1">
    <source>
        <dbReference type="SAM" id="SignalP"/>
    </source>
</evidence>
<evidence type="ECO:0000259" key="2">
    <source>
        <dbReference type="PROSITE" id="PS50022"/>
    </source>
</evidence>
<dbReference type="SUPFAM" id="SSF49785">
    <property type="entry name" value="Galactose-binding domain-like"/>
    <property type="match status" value="2"/>
</dbReference>
<dbReference type="OrthoDB" id="2121828at2759"/>
<feature type="chain" id="PRO_5012225404" evidence="1">
    <location>
        <begin position="22"/>
        <end position="431"/>
    </location>
</feature>
<feature type="domain" description="F5/8 type C" evidence="2">
    <location>
        <begin position="23"/>
        <end position="178"/>
    </location>
</feature>